<dbReference type="Pfam" id="PF00443">
    <property type="entry name" value="UCH"/>
    <property type="match status" value="1"/>
</dbReference>
<feature type="compositionally biased region" description="Low complexity" evidence="17">
    <location>
        <begin position="705"/>
        <end position="714"/>
    </location>
</feature>
<dbReference type="AlphaFoldDB" id="A0A3B5ATA0"/>
<dbReference type="InterPro" id="IPR016652">
    <property type="entry name" value="Ubiquitinyl_hydrolase"/>
</dbReference>
<feature type="binding site" evidence="13">
    <location>
        <position position="265"/>
    </location>
    <ligand>
        <name>substrate</name>
    </ligand>
</feature>
<feature type="binding site" evidence="13">
    <location>
        <position position="262"/>
    </location>
    <ligand>
        <name>substrate</name>
    </ligand>
</feature>
<dbReference type="SUPFAM" id="SSF54001">
    <property type="entry name" value="Cysteine proteinases"/>
    <property type="match status" value="1"/>
</dbReference>
<dbReference type="GO" id="GO:0006508">
    <property type="term" value="P:proteolysis"/>
    <property type="evidence" value="ECO:0007669"/>
    <property type="project" value="UniProtKB-KW"/>
</dbReference>
<evidence type="ECO:0000256" key="1">
    <source>
        <dbReference type="ARBA" id="ARBA00000707"/>
    </source>
</evidence>
<evidence type="ECO:0000256" key="4">
    <source>
        <dbReference type="ARBA" id="ARBA00022723"/>
    </source>
</evidence>
<proteinExistence type="inferred from homology"/>
<evidence type="ECO:0000259" key="18">
    <source>
        <dbReference type="PROSITE" id="PS50030"/>
    </source>
</evidence>
<keyword evidence="3 11" id="KW-0645">Protease</keyword>
<evidence type="ECO:0000256" key="16">
    <source>
        <dbReference type="RuleBase" id="RU366025"/>
    </source>
</evidence>
<dbReference type="Pfam" id="PF17807">
    <property type="entry name" value="zf-UBP_var"/>
    <property type="match status" value="1"/>
</dbReference>
<dbReference type="SMART" id="SM00165">
    <property type="entry name" value="UBA"/>
    <property type="match status" value="2"/>
</dbReference>
<dbReference type="InterPro" id="IPR001394">
    <property type="entry name" value="Peptidase_C19_UCH"/>
</dbReference>
<dbReference type="GeneTree" id="ENSGT00940000156036"/>
<protein>
    <recommendedName>
        <fullName evidence="11 16">Ubiquitin carboxyl-terminal hydrolase</fullName>
        <ecNumber evidence="11 16">3.4.19.12</ecNumber>
    </recommendedName>
</protein>
<dbReference type="Ensembl" id="ENSSPAT00000024050.1">
    <property type="protein sequence ID" value="ENSSPAP00000023671.1"/>
    <property type="gene ID" value="ENSSPAG00000017792.1"/>
</dbReference>
<dbReference type="InterPro" id="IPR041432">
    <property type="entry name" value="UBP13_Znf-UBP_var"/>
</dbReference>
<evidence type="ECO:0000259" key="19">
    <source>
        <dbReference type="PROSITE" id="PS50235"/>
    </source>
</evidence>
<dbReference type="GO" id="GO:0008270">
    <property type="term" value="F:zinc ion binding"/>
    <property type="evidence" value="ECO:0007669"/>
    <property type="project" value="UniProtKB-UniRule"/>
</dbReference>
<dbReference type="PANTHER" id="PTHR21646:SF10">
    <property type="entry name" value="UBIQUITIN CARBOXYL-TERMINAL HYDROLASE 14"/>
    <property type="match status" value="1"/>
</dbReference>
<feature type="domain" description="USP" evidence="19">
    <location>
        <begin position="327"/>
        <end position="788"/>
    </location>
</feature>
<feature type="domain" description="UBA" evidence="18">
    <location>
        <begin position="655"/>
        <end position="695"/>
    </location>
</feature>
<reference evidence="21" key="1">
    <citation type="submission" date="2023-09" db="UniProtKB">
        <authorList>
            <consortium name="Ensembl"/>
        </authorList>
    </citation>
    <scope>IDENTIFICATION</scope>
</reference>
<comment type="similarity">
    <text evidence="2 11 16">Belongs to the peptidase C19 family.</text>
</comment>
<dbReference type="SMART" id="SM00290">
    <property type="entry name" value="ZnF_UBP"/>
    <property type="match status" value="1"/>
</dbReference>
<dbReference type="GO" id="GO:0016579">
    <property type="term" value="P:protein deubiquitination"/>
    <property type="evidence" value="ECO:0007669"/>
    <property type="project" value="InterPro"/>
</dbReference>
<dbReference type="FunFam" id="3.30.40.10:FF:000026">
    <property type="entry name" value="Ubiquitin carboxyl-terminal hydrolase"/>
    <property type="match status" value="1"/>
</dbReference>
<dbReference type="SUPFAM" id="SSF57850">
    <property type="entry name" value="RING/U-box"/>
    <property type="match status" value="1"/>
</dbReference>
<evidence type="ECO:0000256" key="5">
    <source>
        <dbReference type="ARBA" id="ARBA00022737"/>
    </source>
</evidence>
<evidence type="ECO:0000256" key="7">
    <source>
        <dbReference type="ARBA" id="ARBA00022786"/>
    </source>
</evidence>
<evidence type="ECO:0000259" key="20">
    <source>
        <dbReference type="PROSITE" id="PS50271"/>
    </source>
</evidence>
<keyword evidence="9 11" id="KW-0788">Thiol protease</keyword>
<sequence length="790" mass="88029">MADVGEVLMSVLSTIRVPKPGDRVHKDECALSFSSPESEGGLFVCMNSFLGFGSQYVDRHHARSGQRAYLHITRTCKAKEDDNNSGSGHPPKKKPTRLAIGIEGGFDVDQQQYEEDVKVVILPDRQEVTSDDLGAMPDVVRERVRYLVSFLAREILFSDSVSHTLQVQQWDGEVRQESRHAVDLKQLDNGVKIPPSGWRCEVCDLQENLWMNLTDGKVLCGRRYFDGTGGNNHALLHFQETGYPLAVKLGTITPDGADVYSYDEDDMVLDSKLPEHLSHFGIDMMTMEKTERTMTELEIAVNQRVGEWEVIQESGTTLRPLFGPGLTGMKNLGNSCYLNSVMQVLFTVPDFQSKYVSNIDKIIDEGDQIGIAPRMFKALVGRGHPEFSTNRQQDAQEFLLHFINMVERNCRSGANPSEAFRFLVEERIVCQQSQKAKYTQRVDYIVQLPVPMDQATNTEELQEAERRREEGDSSALTVRAQIPFTACMAALSEPEILTDFWSSAVQSKTTATKTTRFASFPDHLVIQIKKFTFGLDWVPKKLDVSIDVPDTLDLSSLRATGQQPGEELLPEVAPPPLMTPDVEVKAPVLDDSTVSQLCEMGFPLEACRKAVYYTGNTGIDAAMNWIMGHMDDPDFSAPLVLPGCSSGAGTTPTESLCEEHLATIVSMGFSRDQATKALRATSNVLDRAVDWIFSHLDDLESMDVSEGGRSAAESEGGREPPPGPRVRDGPGKYELFAFISHMGTSTMCGHYVCHIKKDQQWVIFNDQKVCASEKPPKDLGYLYFYRRVAE</sequence>
<feature type="binding site" evidence="13">
    <location>
        <position position="210"/>
    </location>
    <ligand>
        <name>substrate</name>
    </ligand>
</feature>
<evidence type="ECO:0000256" key="11">
    <source>
        <dbReference type="PIRNR" id="PIRNR016308"/>
    </source>
</evidence>
<dbReference type="PROSITE" id="PS50271">
    <property type="entry name" value="ZF_UBP"/>
    <property type="match status" value="1"/>
</dbReference>
<dbReference type="InterPro" id="IPR013083">
    <property type="entry name" value="Znf_RING/FYVE/PHD"/>
</dbReference>
<evidence type="ECO:0000256" key="2">
    <source>
        <dbReference type="ARBA" id="ARBA00009085"/>
    </source>
</evidence>
<dbReference type="Pfam" id="PF02148">
    <property type="entry name" value="zf-UBP"/>
    <property type="match status" value="1"/>
</dbReference>
<dbReference type="EC" id="3.4.19.12" evidence="11 16"/>
<evidence type="ECO:0000256" key="15">
    <source>
        <dbReference type="PROSITE-ProRule" id="PRU00502"/>
    </source>
</evidence>
<dbReference type="InterPro" id="IPR015940">
    <property type="entry name" value="UBA"/>
</dbReference>
<comment type="catalytic activity">
    <reaction evidence="1 11 16">
        <text>Thiol-dependent hydrolysis of ester, thioester, amide, peptide and isopeptide bonds formed by the C-terminal Gly of ubiquitin (a 76-residue protein attached to proteins as an intracellular targeting signal).</text>
        <dbReference type="EC" id="3.4.19.12"/>
    </reaction>
</comment>
<dbReference type="SUPFAM" id="SSF46934">
    <property type="entry name" value="UBA-like"/>
    <property type="match status" value="1"/>
</dbReference>
<evidence type="ECO:0000256" key="8">
    <source>
        <dbReference type="ARBA" id="ARBA00022801"/>
    </source>
</evidence>
<evidence type="ECO:0000256" key="3">
    <source>
        <dbReference type="ARBA" id="ARBA00022670"/>
    </source>
</evidence>
<dbReference type="CDD" id="cd14294">
    <property type="entry name" value="UBA1_UBP5_like"/>
    <property type="match status" value="1"/>
</dbReference>
<name>A0A3B5ATA0_9TELE</name>
<dbReference type="Pfam" id="PF00627">
    <property type="entry name" value="UBA"/>
    <property type="match status" value="2"/>
</dbReference>
<keyword evidence="4 11" id="KW-0479">Metal-binding</keyword>
<feature type="binding site" evidence="14">
    <location>
        <position position="233"/>
    </location>
    <ligand>
        <name>Zn(2+)</name>
        <dbReference type="ChEBI" id="CHEBI:29105"/>
    </ligand>
</feature>
<evidence type="ECO:0000256" key="9">
    <source>
        <dbReference type="ARBA" id="ARBA00022807"/>
    </source>
</evidence>
<feature type="binding site" evidence="13">
    <location>
        <begin position="222"/>
        <end position="225"/>
    </location>
    <ligand>
        <name>substrate</name>
    </ligand>
</feature>
<dbReference type="FunFam" id="3.90.70.10:FF:000042">
    <property type="entry name" value="Ubiquitin carboxyl-terminal hydrolase"/>
    <property type="match status" value="1"/>
</dbReference>
<dbReference type="PANTHER" id="PTHR21646">
    <property type="entry name" value="UBIQUITIN CARBOXYL-TERMINAL HYDROLASE"/>
    <property type="match status" value="1"/>
</dbReference>
<feature type="domain" description="UBA" evidence="18">
    <location>
        <begin position="588"/>
        <end position="629"/>
    </location>
</feature>
<dbReference type="Gene3D" id="3.30.40.10">
    <property type="entry name" value="Zinc/RING finger domain, C3HC4 (zinc finger)"/>
    <property type="match status" value="3"/>
</dbReference>
<feature type="binding site" evidence="14">
    <location>
        <position position="200"/>
    </location>
    <ligand>
        <name>Zn(2+)</name>
        <dbReference type="ChEBI" id="CHEBI:29105"/>
    </ligand>
</feature>
<evidence type="ECO:0000256" key="10">
    <source>
        <dbReference type="ARBA" id="ARBA00022833"/>
    </source>
</evidence>
<dbReference type="InterPro" id="IPR038765">
    <property type="entry name" value="Papain-like_cys_pep_sf"/>
</dbReference>
<evidence type="ECO:0000256" key="14">
    <source>
        <dbReference type="PIRSR" id="PIRSR016308-3"/>
    </source>
</evidence>
<feature type="binding site" evidence="14">
    <location>
        <position position="203"/>
    </location>
    <ligand>
        <name>Zn(2+)</name>
        <dbReference type="ChEBI" id="CHEBI:29105"/>
    </ligand>
</feature>
<dbReference type="CDD" id="cd14386">
    <property type="entry name" value="UBA2_UBP5"/>
    <property type="match status" value="1"/>
</dbReference>
<dbReference type="CDD" id="cd02658">
    <property type="entry name" value="Peptidase_C19B"/>
    <property type="match status" value="1"/>
</dbReference>
<evidence type="ECO:0000256" key="13">
    <source>
        <dbReference type="PIRSR" id="PIRSR016308-2"/>
    </source>
</evidence>
<evidence type="ECO:0000256" key="6">
    <source>
        <dbReference type="ARBA" id="ARBA00022771"/>
    </source>
</evidence>
<feature type="region of interest" description="Disordered" evidence="17">
    <location>
        <begin position="704"/>
        <end position="729"/>
    </location>
</feature>
<evidence type="ECO:0000313" key="21">
    <source>
        <dbReference type="Ensembl" id="ENSSPAP00000023671.1"/>
    </source>
</evidence>
<evidence type="ECO:0000256" key="12">
    <source>
        <dbReference type="PIRSR" id="PIRSR016308-1"/>
    </source>
</evidence>
<dbReference type="PROSITE" id="PS00973">
    <property type="entry name" value="USP_2"/>
    <property type="match status" value="1"/>
</dbReference>
<dbReference type="FunFam" id="1.10.8.10:FF:000016">
    <property type="entry name" value="Ubiquitin carboxyl-terminal hydrolase"/>
    <property type="match status" value="1"/>
</dbReference>
<evidence type="ECO:0000256" key="17">
    <source>
        <dbReference type="SAM" id="MobiDB-lite"/>
    </source>
</evidence>
<dbReference type="InterPro" id="IPR009060">
    <property type="entry name" value="UBA-like_sf"/>
</dbReference>
<organism evidence="21">
    <name type="scientific">Stegastes partitus</name>
    <name type="common">bicolor damselfish</name>
    <dbReference type="NCBI Taxonomy" id="144197"/>
    <lineage>
        <taxon>Eukaryota</taxon>
        <taxon>Metazoa</taxon>
        <taxon>Chordata</taxon>
        <taxon>Craniata</taxon>
        <taxon>Vertebrata</taxon>
        <taxon>Euteleostomi</taxon>
        <taxon>Actinopterygii</taxon>
        <taxon>Neopterygii</taxon>
        <taxon>Teleostei</taxon>
        <taxon>Neoteleostei</taxon>
        <taxon>Acanthomorphata</taxon>
        <taxon>Ovalentaria</taxon>
        <taxon>Pomacentridae</taxon>
        <taxon>Stegastes</taxon>
    </lineage>
</organism>
<accession>A0A3B5ATA0</accession>
<dbReference type="Gene3D" id="3.90.70.10">
    <property type="entry name" value="Cysteine proteinases"/>
    <property type="match status" value="1"/>
</dbReference>
<feature type="active site" description="Nucleophile" evidence="12">
    <location>
        <position position="336"/>
    </location>
</feature>
<keyword evidence="10 11" id="KW-0862">Zinc</keyword>
<keyword evidence="8 11" id="KW-0378">Hydrolase</keyword>
<dbReference type="InterPro" id="IPR018200">
    <property type="entry name" value="USP_CS"/>
</dbReference>
<dbReference type="InterPro" id="IPR001607">
    <property type="entry name" value="Znf_UBP"/>
</dbReference>
<feature type="domain" description="UBP-type" evidence="20">
    <location>
        <begin position="176"/>
        <end position="284"/>
    </location>
</feature>
<feature type="binding site" evidence="14">
    <location>
        <position position="220"/>
    </location>
    <ligand>
        <name>Zn(2+)</name>
        <dbReference type="ChEBI" id="CHEBI:29105"/>
    </ligand>
</feature>
<dbReference type="InterPro" id="IPR050185">
    <property type="entry name" value="Ub_carboxyl-term_hydrolase"/>
</dbReference>
<dbReference type="GO" id="GO:0004843">
    <property type="term" value="F:cysteine-type deubiquitinase activity"/>
    <property type="evidence" value="ECO:0007669"/>
    <property type="project" value="UniProtKB-UniRule"/>
</dbReference>
<dbReference type="InterPro" id="IPR028889">
    <property type="entry name" value="USP"/>
</dbReference>
<dbReference type="PIRSF" id="PIRSF016308">
    <property type="entry name" value="UBP"/>
    <property type="match status" value="1"/>
</dbReference>
<keyword evidence="7 11" id="KW-0833">Ubl conjugation pathway</keyword>
<dbReference type="PROSITE" id="PS50030">
    <property type="entry name" value="UBA"/>
    <property type="match status" value="2"/>
</dbReference>
<feature type="active site" description="Proton acceptor" evidence="12">
    <location>
        <position position="750"/>
    </location>
</feature>
<keyword evidence="5" id="KW-0677">Repeat</keyword>
<dbReference type="Gene3D" id="1.10.8.10">
    <property type="entry name" value="DNA helicase RuvA subunit, C-terminal domain"/>
    <property type="match status" value="2"/>
</dbReference>
<dbReference type="PROSITE" id="PS00972">
    <property type="entry name" value="USP_1"/>
    <property type="match status" value="1"/>
</dbReference>
<feature type="binding site" evidence="13">
    <location>
        <position position="260"/>
    </location>
    <ligand>
        <name>substrate</name>
    </ligand>
</feature>
<dbReference type="PROSITE" id="PS50235">
    <property type="entry name" value="USP_3"/>
    <property type="match status" value="1"/>
</dbReference>
<keyword evidence="6 15" id="KW-0863">Zinc-finger</keyword>